<evidence type="ECO:0000313" key="3">
    <source>
        <dbReference type="EMBL" id="SKB01190.1"/>
    </source>
</evidence>
<dbReference type="PANTHER" id="PTHR43818">
    <property type="entry name" value="BCDNA.GH03377"/>
    <property type="match status" value="1"/>
</dbReference>
<dbReference type="PANTHER" id="PTHR43818:SF10">
    <property type="entry name" value="NADH-DEPENDENT DEHYDROGENASE-RELATED"/>
    <property type="match status" value="1"/>
</dbReference>
<dbReference type="InterPro" id="IPR036291">
    <property type="entry name" value="NAD(P)-bd_dom_sf"/>
</dbReference>
<dbReference type="GO" id="GO:0000166">
    <property type="term" value="F:nucleotide binding"/>
    <property type="evidence" value="ECO:0007669"/>
    <property type="project" value="InterPro"/>
</dbReference>
<dbReference type="AlphaFoldDB" id="A0A1T4YHQ5"/>
<evidence type="ECO:0000259" key="2">
    <source>
        <dbReference type="Pfam" id="PF19051"/>
    </source>
</evidence>
<dbReference type="EMBL" id="FUYE01000011">
    <property type="protein sequence ID" value="SKB01190.1"/>
    <property type="molecule type" value="Genomic_DNA"/>
</dbReference>
<dbReference type="Pfam" id="PF19051">
    <property type="entry name" value="GFO_IDH_MocA_C2"/>
    <property type="match status" value="1"/>
</dbReference>
<protein>
    <submittedName>
        <fullName evidence="3">Predicted dehydrogenase</fullName>
    </submittedName>
</protein>
<feature type="domain" description="Gfo/Idh/MocA-like oxidoreductase bacterial type C-terminal" evidence="2">
    <location>
        <begin position="251"/>
        <end position="299"/>
    </location>
</feature>
<dbReference type="InterPro" id="IPR000683">
    <property type="entry name" value="Gfo/Idh/MocA-like_OxRdtase_N"/>
</dbReference>
<proteinExistence type="predicted"/>
<dbReference type="Pfam" id="PF01408">
    <property type="entry name" value="GFO_IDH_MocA"/>
    <property type="match status" value="1"/>
</dbReference>
<dbReference type="InterPro" id="IPR043906">
    <property type="entry name" value="Gfo/Idh/MocA_OxRdtase_bact_C"/>
</dbReference>
<keyword evidence="4" id="KW-1185">Reference proteome</keyword>
<dbReference type="InterPro" id="IPR050463">
    <property type="entry name" value="Gfo/Idh/MocA_oxidrdct_glycsds"/>
</dbReference>
<dbReference type="SUPFAM" id="SSF51735">
    <property type="entry name" value="NAD(P)-binding Rossmann-fold domains"/>
    <property type="match status" value="1"/>
</dbReference>
<reference evidence="4" key="1">
    <citation type="submission" date="2017-02" db="EMBL/GenBank/DDBJ databases">
        <authorList>
            <person name="Varghese N."/>
            <person name="Submissions S."/>
        </authorList>
    </citation>
    <scope>NUCLEOTIDE SEQUENCE [LARGE SCALE GENOMIC DNA]</scope>
    <source>
        <strain evidence="4">ATCC 700200</strain>
    </source>
</reference>
<name>A0A1T4YHQ5_9BACT</name>
<dbReference type="SUPFAM" id="SSF55347">
    <property type="entry name" value="Glyceraldehyde-3-phosphate dehydrogenase-like, C-terminal domain"/>
    <property type="match status" value="1"/>
</dbReference>
<gene>
    <name evidence="3" type="ORF">SAMN02745166_03331</name>
</gene>
<sequence length="485" mass="53376">MCEALNHSTNFLEYSAMTSPNSSNRRHFLKTAAGTVASFNIVPRHVLGGPGFVPPSEKVNVALIGAGGQGHSNLKNLFQLDDVQVIAVADPAEGYDPKLSHAYYKDMAGRIPTKAMIEKHYAEKSPNFSCAPYEDFRVMLEKEKSIDAVLCATPDHTHAYISVHAMRAGKHVYCEKPLTHNIWEARQVAKVAAETGVATQMGSQGHSSVGTRETIEYIQGGAIGTVKEVHVWVPATRYNIELKGYPEDKPALPAGLNWDLWLGPRSGRDYHPAYHPFSWRDFWAFGSSGLGDFGTHDMNSAVRALELWSPNLVEAYSIGFSNEHIAPYGSMIHFHFPANEKRGPIVLNWYTGGGRPAHHEALGAYTLPRRGALYVGDKGVIQTDGSGGPPRLFPDTRRKEFVKPEPRLKRSNGHHRDWIDACKGGAPASCPFDYGAQLTETVLLGVLSQRLGKPLKWDAKNMKVEGNAEADAFIREAARPGWDIV</sequence>
<dbReference type="STRING" id="48467.SAMN02745166_03331"/>
<dbReference type="Gene3D" id="3.30.360.10">
    <property type="entry name" value="Dihydrodipicolinate Reductase, domain 2"/>
    <property type="match status" value="1"/>
</dbReference>
<feature type="domain" description="Gfo/Idh/MocA-like oxidoreductase N-terminal" evidence="1">
    <location>
        <begin position="59"/>
        <end position="202"/>
    </location>
</feature>
<evidence type="ECO:0000259" key="1">
    <source>
        <dbReference type="Pfam" id="PF01408"/>
    </source>
</evidence>
<dbReference type="Gene3D" id="3.40.50.720">
    <property type="entry name" value="NAD(P)-binding Rossmann-like Domain"/>
    <property type="match status" value="1"/>
</dbReference>
<accession>A0A1T4YHQ5</accession>
<evidence type="ECO:0000313" key="4">
    <source>
        <dbReference type="Proteomes" id="UP000190774"/>
    </source>
</evidence>
<dbReference type="Proteomes" id="UP000190774">
    <property type="component" value="Unassembled WGS sequence"/>
</dbReference>
<organism evidence="3 4">
    <name type="scientific">Prosthecobacter debontii</name>
    <dbReference type="NCBI Taxonomy" id="48467"/>
    <lineage>
        <taxon>Bacteria</taxon>
        <taxon>Pseudomonadati</taxon>
        <taxon>Verrucomicrobiota</taxon>
        <taxon>Verrucomicrobiia</taxon>
        <taxon>Verrucomicrobiales</taxon>
        <taxon>Verrucomicrobiaceae</taxon>
        <taxon>Prosthecobacter</taxon>
    </lineage>
</organism>